<evidence type="ECO:0000256" key="2">
    <source>
        <dbReference type="ARBA" id="ARBA00022692"/>
    </source>
</evidence>
<sequence>MGKLIIKAALSVFICCLIYEFFDIGTGIPFYSGIAAIICLQPEIKSTFRIGMNRTIGTLIGGFTGMAILFILREFSLFSFPTLKNFLISLCIIPLMFLAESFKRGPLSHLLEKARQNNLFSIAPLIVFADFMRKSALTNITCVAFLSVTITHGADSSISGFALNRIFDTLIGVFVSFFVNIIPMGAEANATGRETHDVE</sequence>
<dbReference type="AlphaFoldDB" id="C3X842"/>
<dbReference type="Proteomes" id="UP000005089">
    <property type="component" value="Unassembled WGS sequence"/>
</dbReference>
<evidence type="ECO:0000313" key="7">
    <source>
        <dbReference type="EMBL" id="EEO29368.1"/>
    </source>
</evidence>
<dbReference type="Pfam" id="PF13515">
    <property type="entry name" value="FUSC_2"/>
    <property type="match status" value="1"/>
</dbReference>
<accession>C3X842</accession>
<dbReference type="GeneID" id="77135692"/>
<protein>
    <recommendedName>
        <fullName evidence="6">Integral membrane bound transporter domain-containing protein</fullName>
    </recommendedName>
</protein>
<evidence type="ECO:0000256" key="3">
    <source>
        <dbReference type="ARBA" id="ARBA00022989"/>
    </source>
</evidence>
<dbReference type="eggNOG" id="COG4129">
    <property type="taxonomic scope" value="Bacteria"/>
</dbReference>
<dbReference type="HOGENOM" id="CLU_093455_1_0_4"/>
<reference evidence="7 8" key="1">
    <citation type="submission" date="2009-02" db="EMBL/GenBank/DDBJ databases">
        <title>The Genome Sequence of Oxalobacter formigenes OXCC13.</title>
        <authorList>
            <consortium name="The Broad Institute Genome Sequencing Platform"/>
            <person name="Ward D."/>
            <person name="Young S.K."/>
            <person name="Kodira C.D."/>
            <person name="Zeng Q."/>
            <person name="Koehrsen M."/>
            <person name="Alvarado L."/>
            <person name="Berlin A."/>
            <person name="Borenstein D."/>
            <person name="Chen Z."/>
            <person name="Engels R."/>
            <person name="Freedman E."/>
            <person name="Gellesch M."/>
            <person name="Goldberg J."/>
            <person name="Griggs A."/>
            <person name="Gujja S."/>
            <person name="Heiman D."/>
            <person name="Hepburn T."/>
            <person name="Howarth C."/>
            <person name="Jen D."/>
            <person name="Larson L."/>
            <person name="Lewis B."/>
            <person name="Mehta T."/>
            <person name="Park D."/>
            <person name="Pearson M."/>
            <person name="Roberts A."/>
            <person name="Saif S."/>
            <person name="Shea T."/>
            <person name="Shenoy N."/>
            <person name="Sisk P."/>
            <person name="Stolte C."/>
            <person name="Sykes S."/>
            <person name="Walk T."/>
            <person name="White J."/>
            <person name="Yandava C."/>
            <person name="Allison M.J."/>
            <person name="Lander E."/>
            <person name="Nusbaum C."/>
            <person name="Galagan J."/>
            <person name="Birren B."/>
        </authorList>
    </citation>
    <scope>NUCLEOTIDE SEQUENCE [LARGE SCALE GENOMIC DNA]</scope>
    <source>
        <strain evidence="7 8">OXCC13</strain>
    </source>
</reference>
<dbReference type="InterPro" id="IPR049453">
    <property type="entry name" value="Memb_transporter_dom"/>
</dbReference>
<dbReference type="STRING" id="847.BRW83_1856"/>
<dbReference type="EMBL" id="GG658170">
    <property type="protein sequence ID" value="EEO29368.1"/>
    <property type="molecule type" value="Genomic_DNA"/>
</dbReference>
<comment type="subcellular location">
    <subcellularLocation>
        <location evidence="1">Membrane</location>
        <topology evidence="1">Multi-pass membrane protein</topology>
    </subcellularLocation>
</comment>
<dbReference type="GO" id="GO:0016020">
    <property type="term" value="C:membrane"/>
    <property type="evidence" value="ECO:0007669"/>
    <property type="project" value="UniProtKB-SubCell"/>
</dbReference>
<proteinExistence type="predicted"/>
<evidence type="ECO:0000256" key="4">
    <source>
        <dbReference type="ARBA" id="ARBA00023136"/>
    </source>
</evidence>
<dbReference type="RefSeq" id="WP_005879771.1">
    <property type="nucleotide sequence ID" value="NZ_CP019430.1"/>
</dbReference>
<feature type="transmembrane region" description="Helical" evidence="5">
    <location>
        <begin position="78"/>
        <end position="99"/>
    </location>
</feature>
<evidence type="ECO:0000256" key="5">
    <source>
        <dbReference type="SAM" id="Phobius"/>
    </source>
</evidence>
<feature type="transmembrane region" description="Helical" evidence="5">
    <location>
        <begin position="56"/>
        <end position="72"/>
    </location>
</feature>
<evidence type="ECO:0000313" key="8">
    <source>
        <dbReference type="Proteomes" id="UP000005089"/>
    </source>
</evidence>
<organism evidence="7 8">
    <name type="scientific">Oxalobacter formigenes OXCC13</name>
    <dbReference type="NCBI Taxonomy" id="556269"/>
    <lineage>
        <taxon>Bacteria</taxon>
        <taxon>Pseudomonadati</taxon>
        <taxon>Pseudomonadota</taxon>
        <taxon>Betaproteobacteria</taxon>
        <taxon>Burkholderiales</taxon>
        <taxon>Oxalobacteraceae</taxon>
        <taxon>Oxalobacter</taxon>
    </lineage>
</organism>
<keyword evidence="4 5" id="KW-0472">Membrane</keyword>
<feature type="domain" description="Integral membrane bound transporter" evidence="6">
    <location>
        <begin position="14"/>
        <end position="179"/>
    </location>
</feature>
<feature type="transmembrane region" description="Helical" evidence="5">
    <location>
        <begin position="166"/>
        <end position="186"/>
    </location>
</feature>
<keyword evidence="3 5" id="KW-1133">Transmembrane helix</keyword>
<gene>
    <name evidence="7" type="ORF">OFBG_00396</name>
</gene>
<dbReference type="OrthoDB" id="1653617at2"/>
<keyword evidence="8" id="KW-1185">Reference proteome</keyword>
<name>C3X842_OXAFO</name>
<evidence type="ECO:0000256" key="1">
    <source>
        <dbReference type="ARBA" id="ARBA00004141"/>
    </source>
</evidence>
<evidence type="ECO:0000259" key="6">
    <source>
        <dbReference type="Pfam" id="PF13515"/>
    </source>
</evidence>
<keyword evidence="2 5" id="KW-0812">Transmembrane</keyword>